<evidence type="ECO:0000313" key="2">
    <source>
        <dbReference type="EMBL" id="MBB5328751.1"/>
    </source>
</evidence>
<dbReference type="AlphaFoldDB" id="A0A9X0QE67"/>
<organism evidence="2 3">
    <name type="scientific">Tunturiibacter gelidiferens</name>
    <dbReference type="NCBI Taxonomy" id="3069689"/>
    <lineage>
        <taxon>Bacteria</taxon>
        <taxon>Pseudomonadati</taxon>
        <taxon>Acidobacteriota</taxon>
        <taxon>Terriglobia</taxon>
        <taxon>Terriglobales</taxon>
        <taxon>Acidobacteriaceae</taxon>
        <taxon>Tunturiibacter</taxon>
    </lineage>
</organism>
<dbReference type="Proteomes" id="UP000535182">
    <property type="component" value="Unassembled WGS sequence"/>
</dbReference>
<dbReference type="InterPro" id="IPR023213">
    <property type="entry name" value="CAT-like_dom_sf"/>
</dbReference>
<dbReference type="PANTHER" id="PTHR28037:SF1">
    <property type="entry name" value="ALCOHOL O-ACETYLTRANSFERASE 1-RELATED"/>
    <property type="match status" value="1"/>
</dbReference>
<reference evidence="2 3" key="1">
    <citation type="submission" date="2020-08" db="EMBL/GenBank/DDBJ databases">
        <title>Genomic Encyclopedia of Type Strains, Phase IV (KMG-V): Genome sequencing to study the core and pangenomes of soil and plant-associated prokaryotes.</title>
        <authorList>
            <person name="Whitman W."/>
        </authorList>
    </citation>
    <scope>NUCLEOTIDE SEQUENCE [LARGE SCALE GENOMIC DNA]</scope>
    <source>
        <strain evidence="2 3">X5P2</strain>
    </source>
</reference>
<dbReference type="InterPro" id="IPR001242">
    <property type="entry name" value="Condensation_dom"/>
</dbReference>
<comment type="caution">
    <text evidence="2">The sequence shown here is derived from an EMBL/GenBank/DDBJ whole genome shotgun (WGS) entry which is preliminary data.</text>
</comment>
<name>A0A9X0QE67_9BACT</name>
<evidence type="ECO:0000259" key="1">
    <source>
        <dbReference type="Pfam" id="PF00668"/>
    </source>
</evidence>
<protein>
    <recommendedName>
        <fullName evidence="1">Condensation domain-containing protein</fullName>
    </recommendedName>
</protein>
<sequence>MNALTRHRDLSESGSMILETVLSDASQAQAFLRPLGSFEELLWQMDKRSPLHATLAAHVDGSAIEEWRSALDQTRQRHPLWSAVIAQTEDGAPFFQTMHHPGVALRVLEDEFAQAWEREVARELSLRIDAENGPLIRAVLMHTDSSSMLILSAHHSICDGMSLAFAMRDVLQALSGSKLNKLSLHSSQEHMIGICSEPRAQSGVDCDRK</sequence>
<proteinExistence type="predicted"/>
<dbReference type="Gene3D" id="3.30.559.10">
    <property type="entry name" value="Chloramphenicol acetyltransferase-like domain"/>
    <property type="match status" value="1"/>
</dbReference>
<dbReference type="Pfam" id="PF00668">
    <property type="entry name" value="Condensation"/>
    <property type="match status" value="1"/>
</dbReference>
<dbReference type="EMBL" id="JACHEB010000004">
    <property type="protein sequence ID" value="MBB5328751.1"/>
    <property type="molecule type" value="Genomic_DNA"/>
</dbReference>
<keyword evidence="3" id="KW-1185">Reference proteome</keyword>
<dbReference type="GO" id="GO:0003824">
    <property type="term" value="F:catalytic activity"/>
    <property type="evidence" value="ECO:0007669"/>
    <property type="project" value="InterPro"/>
</dbReference>
<feature type="domain" description="Condensation" evidence="1">
    <location>
        <begin position="70"/>
        <end position="183"/>
    </location>
</feature>
<dbReference type="SUPFAM" id="SSF52777">
    <property type="entry name" value="CoA-dependent acyltransferases"/>
    <property type="match status" value="1"/>
</dbReference>
<dbReference type="PANTHER" id="PTHR28037">
    <property type="entry name" value="ALCOHOL O-ACETYLTRANSFERASE 1-RELATED"/>
    <property type="match status" value="1"/>
</dbReference>
<dbReference type="RefSeq" id="WP_183976496.1">
    <property type="nucleotide sequence ID" value="NZ_JACHEB010000004.1"/>
</dbReference>
<accession>A0A9X0QE67</accession>
<gene>
    <name evidence="2" type="ORF">HDF14_002361</name>
</gene>
<evidence type="ECO:0000313" key="3">
    <source>
        <dbReference type="Proteomes" id="UP000535182"/>
    </source>
</evidence>
<dbReference type="InterPro" id="IPR052058">
    <property type="entry name" value="Alcohol_O-acetyltransferase"/>
</dbReference>